<evidence type="ECO:0000256" key="5">
    <source>
        <dbReference type="ARBA" id="ARBA00022741"/>
    </source>
</evidence>
<keyword evidence="8" id="KW-0902">Two-component regulatory system</keyword>
<feature type="transmembrane region" description="Helical" evidence="10">
    <location>
        <begin position="398"/>
        <end position="415"/>
    </location>
</feature>
<dbReference type="SMART" id="SM00091">
    <property type="entry name" value="PAS"/>
    <property type="match status" value="1"/>
</dbReference>
<keyword evidence="10" id="KW-0472">Membrane</keyword>
<dbReference type="InterPro" id="IPR003661">
    <property type="entry name" value="HisK_dim/P_dom"/>
</dbReference>
<evidence type="ECO:0000256" key="9">
    <source>
        <dbReference type="PROSITE-ProRule" id="PRU00169"/>
    </source>
</evidence>
<organism evidence="14 15">
    <name type="scientific">Desulfomarina profundi</name>
    <dbReference type="NCBI Taxonomy" id="2772557"/>
    <lineage>
        <taxon>Bacteria</taxon>
        <taxon>Pseudomonadati</taxon>
        <taxon>Thermodesulfobacteriota</taxon>
        <taxon>Desulfobulbia</taxon>
        <taxon>Desulfobulbales</taxon>
        <taxon>Desulfobulbaceae</taxon>
        <taxon>Desulfomarina</taxon>
    </lineage>
</organism>
<evidence type="ECO:0000256" key="8">
    <source>
        <dbReference type="ARBA" id="ARBA00023012"/>
    </source>
</evidence>
<evidence type="ECO:0000256" key="4">
    <source>
        <dbReference type="ARBA" id="ARBA00022679"/>
    </source>
</evidence>
<keyword evidence="5" id="KW-0547">Nucleotide-binding</keyword>
<dbReference type="PROSITE" id="PS50110">
    <property type="entry name" value="RESPONSE_REGULATORY"/>
    <property type="match status" value="1"/>
</dbReference>
<evidence type="ECO:0000256" key="6">
    <source>
        <dbReference type="ARBA" id="ARBA00022777"/>
    </source>
</evidence>
<evidence type="ECO:0000259" key="12">
    <source>
        <dbReference type="PROSITE" id="PS50110"/>
    </source>
</evidence>
<dbReference type="CDD" id="cd00156">
    <property type="entry name" value="REC"/>
    <property type="match status" value="1"/>
</dbReference>
<dbReference type="InterPro" id="IPR001789">
    <property type="entry name" value="Sig_transdc_resp-reg_receiver"/>
</dbReference>
<keyword evidence="7" id="KW-0067">ATP-binding</keyword>
<dbReference type="InterPro" id="IPR000014">
    <property type="entry name" value="PAS"/>
</dbReference>
<keyword evidence="10" id="KW-0812">Transmembrane</keyword>
<dbReference type="EC" id="2.7.13.3" evidence="2"/>
<sequence length="982" mass="109211">MKKIPATAAPSSNNTSLFKTLLLNSMLLIFVLSAGYLFSPGIIKSLSLKTTDIILSNVKNKNHPLEILVVDIDEKSLKKYGQWPWPRYRMAFLLEKISAGGAKSIGIDILFPEKDRTSPIIWQKTLEEDFGLSIDISGLPEKYLDNDILLAKVLSNGPFVTGYEFLFKRTNGSGHNCNLQPVSLMLKKTASGRQPALHLLEAKGVICNCIPLNTTVPLSGFLNGAPDFDGFFRRLPLLVQYNGRLYPSFTLAMLMQFKGEKVITVKKSSTGIVTLFLGNLRIPTDDRGNFLLGPPVSNGRKNIPAIDILEDRFSPDLFNNKIVIVGSTASGLTQYYPTVFRADMSLLDLHKYSLDSILAKTPTIRTPLFNLYEVATAIVLCMILLAGVVILDTFFSTVLFLLCLFSCWLAAILVYRTSGYLFSPFFPTILLIIHFSLLHLLRFRYFQIRAKTETRETFSLLQDREKTLRSILTTIPDIIFRLDQNNRITFISHAITAYGLSPKTLTGQSIFDFITPEDHEKAKKRLNERKKGDQNLLEMELCLLVTLKNSPDGEKKRHFNISAEGIYEGQNGDSQVYVGLQGIARDVTVRKKLEIQLLQAQKMEVIGNLAAGIAHDLNNILSGLVSYPDLLLLEVPKDGSLYKKIAIIQKSGQKAATIVQDLLVLARRSVSTDTVCNINIIIEDYLNSPEFGHIISSYPKIDIVRQLDGNLKNIHGSDVQLSKVIMNMLINATEAIADSGKISITTANTLLRNALNGYETIPPGLYVSVSVSDSGTGIHPEDLDKLFEPFFTKKRMGRSGTGLGMTIIWTTVKDHGGYIDIQSTQGEGTTLTLYFPATDHVVPPGKKELVLEDHTGTETLLVVDDIKEQLEIATNMLTRLGYHVLTASSGEEAIKIIEDTKIDLVILDMIMPSGLDGLETYEKMIRIRPGQKAIITSGFSESDRVRKLQQLGAGKYLAKPYTMEQLCIAIRETLDARTRENT</sequence>
<dbReference type="SMART" id="SM00448">
    <property type="entry name" value="REC"/>
    <property type="match status" value="1"/>
</dbReference>
<dbReference type="SMART" id="SM00388">
    <property type="entry name" value="HisKA"/>
    <property type="match status" value="1"/>
</dbReference>
<evidence type="ECO:0000256" key="2">
    <source>
        <dbReference type="ARBA" id="ARBA00012438"/>
    </source>
</evidence>
<dbReference type="Pfam" id="PF05226">
    <property type="entry name" value="CHASE2"/>
    <property type="match status" value="1"/>
</dbReference>
<evidence type="ECO:0000256" key="1">
    <source>
        <dbReference type="ARBA" id="ARBA00000085"/>
    </source>
</evidence>
<dbReference type="InterPro" id="IPR003594">
    <property type="entry name" value="HATPase_dom"/>
</dbReference>
<comment type="catalytic activity">
    <reaction evidence="1">
        <text>ATP + protein L-histidine = ADP + protein N-phospho-L-histidine.</text>
        <dbReference type="EC" id="2.7.13.3"/>
    </reaction>
</comment>
<proteinExistence type="predicted"/>
<dbReference type="CDD" id="cd00130">
    <property type="entry name" value="PAS"/>
    <property type="match status" value="1"/>
</dbReference>
<dbReference type="InterPro" id="IPR007890">
    <property type="entry name" value="CHASE2"/>
</dbReference>
<feature type="transmembrane region" description="Helical" evidence="10">
    <location>
        <begin position="21"/>
        <end position="39"/>
    </location>
</feature>
<dbReference type="Pfam" id="PF00072">
    <property type="entry name" value="Response_reg"/>
    <property type="match status" value="1"/>
</dbReference>
<keyword evidence="15" id="KW-1185">Reference proteome</keyword>
<dbReference type="Pfam" id="PF00989">
    <property type="entry name" value="PAS"/>
    <property type="match status" value="1"/>
</dbReference>
<dbReference type="PANTHER" id="PTHR43065">
    <property type="entry name" value="SENSOR HISTIDINE KINASE"/>
    <property type="match status" value="1"/>
</dbReference>
<evidence type="ECO:0000256" key="7">
    <source>
        <dbReference type="ARBA" id="ARBA00022840"/>
    </source>
</evidence>
<feature type="domain" description="PAS" evidence="13">
    <location>
        <begin position="464"/>
        <end position="533"/>
    </location>
</feature>
<dbReference type="NCBIfam" id="TIGR00229">
    <property type="entry name" value="sensory_box"/>
    <property type="match status" value="1"/>
</dbReference>
<protein>
    <recommendedName>
        <fullName evidence="2">histidine kinase</fullName>
        <ecNumber evidence="2">2.7.13.3</ecNumber>
    </recommendedName>
</protein>
<dbReference type="GO" id="GO:0006355">
    <property type="term" value="P:regulation of DNA-templated transcription"/>
    <property type="evidence" value="ECO:0007669"/>
    <property type="project" value="InterPro"/>
</dbReference>
<dbReference type="KEGG" id="dbk:DGMP_22540"/>
<name>A0A8D5FJ70_9BACT</name>
<feature type="transmembrane region" description="Helical" evidence="10">
    <location>
        <begin position="371"/>
        <end position="391"/>
    </location>
</feature>
<dbReference type="PROSITE" id="PS50109">
    <property type="entry name" value="HIS_KIN"/>
    <property type="match status" value="1"/>
</dbReference>
<feature type="modified residue" description="4-aspartylphosphate" evidence="9">
    <location>
        <position position="908"/>
    </location>
</feature>
<keyword evidence="6" id="KW-0418">Kinase</keyword>
<dbReference type="InterPro" id="IPR005467">
    <property type="entry name" value="His_kinase_dom"/>
</dbReference>
<evidence type="ECO:0000313" key="14">
    <source>
        <dbReference type="EMBL" id="BCL61561.1"/>
    </source>
</evidence>
<dbReference type="EMBL" id="AP024086">
    <property type="protein sequence ID" value="BCL61561.1"/>
    <property type="molecule type" value="Genomic_DNA"/>
</dbReference>
<dbReference type="InterPro" id="IPR013767">
    <property type="entry name" value="PAS_fold"/>
</dbReference>
<dbReference type="RefSeq" id="WP_228853998.1">
    <property type="nucleotide sequence ID" value="NZ_AP024086.1"/>
</dbReference>
<keyword evidence="4" id="KW-0808">Transferase</keyword>
<dbReference type="PANTHER" id="PTHR43065:SF46">
    <property type="entry name" value="C4-DICARBOXYLATE TRANSPORT SENSOR PROTEIN DCTB"/>
    <property type="match status" value="1"/>
</dbReference>
<dbReference type="GO" id="GO:0000155">
    <property type="term" value="F:phosphorelay sensor kinase activity"/>
    <property type="evidence" value="ECO:0007669"/>
    <property type="project" value="InterPro"/>
</dbReference>
<evidence type="ECO:0000256" key="3">
    <source>
        <dbReference type="ARBA" id="ARBA00022553"/>
    </source>
</evidence>
<feature type="domain" description="Response regulatory" evidence="12">
    <location>
        <begin position="859"/>
        <end position="974"/>
    </location>
</feature>
<evidence type="ECO:0000313" key="15">
    <source>
        <dbReference type="Proteomes" id="UP000826725"/>
    </source>
</evidence>
<dbReference type="CDD" id="cd00082">
    <property type="entry name" value="HisKA"/>
    <property type="match status" value="1"/>
</dbReference>
<keyword evidence="10" id="KW-1133">Transmembrane helix</keyword>
<dbReference type="SMART" id="SM00387">
    <property type="entry name" value="HATPase_c"/>
    <property type="match status" value="1"/>
</dbReference>
<accession>A0A8D5FJ70</accession>
<keyword evidence="3 9" id="KW-0597">Phosphoprotein</keyword>
<feature type="transmembrane region" description="Helical" evidence="10">
    <location>
        <begin position="421"/>
        <end position="441"/>
    </location>
</feature>
<dbReference type="Proteomes" id="UP000826725">
    <property type="component" value="Chromosome"/>
</dbReference>
<evidence type="ECO:0000259" key="13">
    <source>
        <dbReference type="PROSITE" id="PS50112"/>
    </source>
</evidence>
<feature type="domain" description="Histidine kinase" evidence="11">
    <location>
        <begin position="612"/>
        <end position="839"/>
    </location>
</feature>
<evidence type="ECO:0000259" key="11">
    <source>
        <dbReference type="PROSITE" id="PS50109"/>
    </source>
</evidence>
<dbReference type="AlphaFoldDB" id="A0A8D5FJ70"/>
<evidence type="ECO:0000256" key="10">
    <source>
        <dbReference type="SAM" id="Phobius"/>
    </source>
</evidence>
<dbReference type="Pfam" id="PF00512">
    <property type="entry name" value="HisKA"/>
    <property type="match status" value="1"/>
</dbReference>
<dbReference type="SMART" id="SM01080">
    <property type="entry name" value="CHASE2"/>
    <property type="match status" value="1"/>
</dbReference>
<gene>
    <name evidence="14" type="ORF">DGMP_22540</name>
</gene>
<dbReference type="Pfam" id="PF02518">
    <property type="entry name" value="HATPase_c"/>
    <property type="match status" value="1"/>
</dbReference>
<dbReference type="GO" id="GO:0005524">
    <property type="term" value="F:ATP binding"/>
    <property type="evidence" value="ECO:0007669"/>
    <property type="project" value="UniProtKB-KW"/>
</dbReference>
<reference evidence="14" key="1">
    <citation type="submission" date="2020-09" db="EMBL/GenBank/DDBJ databases">
        <title>Desulfogranum mesoprofundum gen. nov., sp. nov., a novel mesophilic, sulfate-reducing chemolithoautotroph isolated from a deep-sea hydrothermal vent chimney in the Suiyo Seamount.</title>
        <authorList>
            <person name="Hashimoto Y."/>
            <person name="Nakagawa S."/>
        </authorList>
    </citation>
    <scope>NUCLEOTIDE SEQUENCE</scope>
    <source>
        <strain evidence="14">KT2</strain>
    </source>
</reference>
<dbReference type="PROSITE" id="PS50112">
    <property type="entry name" value="PAS"/>
    <property type="match status" value="1"/>
</dbReference>